<protein>
    <submittedName>
        <fullName evidence="1">Uncharacterized protein</fullName>
    </submittedName>
</protein>
<dbReference type="RefSeq" id="WP_183456512.1">
    <property type="nucleotide sequence ID" value="NZ_JACHWZ010000002.1"/>
</dbReference>
<dbReference type="EMBL" id="JACHWZ010000002">
    <property type="protein sequence ID" value="MBB3059785.1"/>
    <property type="molecule type" value="Genomic_DNA"/>
</dbReference>
<gene>
    <name evidence="1" type="ORF">FHS09_000593</name>
</gene>
<organism evidence="1 2">
    <name type="scientific">Microbulbifer rhizosphaerae</name>
    <dbReference type="NCBI Taxonomy" id="1562603"/>
    <lineage>
        <taxon>Bacteria</taxon>
        <taxon>Pseudomonadati</taxon>
        <taxon>Pseudomonadota</taxon>
        <taxon>Gammaproteobacteria</taxon>
        <taxon>Cellvibrionales</taxon>
        <taxon>Microbulbiferaceae</taxon>
        <taxon>Microbulbifer</taxon>
    </lineage>
</organism>
<evidence type="ECO:0000313" key="2">
    <source>
        <dbReference type="Proteomes" id="UP000535937"/>
    </source>
</evidence>
<dbReference type="AlphaFoldDB" id="A0A7W4Z924"/>
<dbReference type="Proteomes" id="UP000535937">
    <property type="component" value="Unassembled WGS sequence"/>
</dbReference>
<name>A0A7W4Z924_9GAMM</name>
<comment type="caution">
    <text evidence="1">The sequence shown here is derived from an EMBL/GenBank/DDBJ whole genome shotgun (WGS) entry which is preliminary data.</text>
</comment>
<accession>A0A7W4Z924</accession>
<keyword evidence="2" id="KW-1185">Reference proteome</keyword>
<sequence>MQFTTNLLIDVKDSHIQEIGNFILQYKKVVEHEWQEISFVFDVTDGHMANYGKLWLFIQ</sequence>
<reference evidence="1 2" key="1">
    <citation type="submission" date="2020-08" db="EMBL/GenBank/DDBJ databases">
        <title>Genomic Encyclopedia of Type Strains, Phase III (KMG-III): the genomes of soil and plant-associated and newly described type strains.</title>
        <authorList>
            <person name="Whitman W."/>
        </authorList>
    </citation>
    <scope>NUCLEOTIDE SEQUENCE [LARGE SCALE GENOMIC DNA]</scope>
    <source>
        <strain evidence="1 2">CECT 8799</strain>
    </source>
</reference>
<evidence type="ECO:0000313" key="1">
    <source>
        <dbReference type="EMBL" id="MBB3059785.1"/>
    </source>
</evidence>
<proteinExistence type="predicted"/>